<reference evidence="2" key="1">
    <citation type="journal article" date="2014" name="Front. Microbiol.">
        <title>High frequency of phylogenetically diverse reductive dehalogenase-homologous genes in deep subseafloor sedimentary metagenomes.</title>
        <authorList>
            <person name="Kawai M."/>
            <person name="Futagami T."/>
            <person name="Toyoda A."/>
            <person name="Takaki Y."/>
            <person name="Nishi S."/>
            <person name="Hori S."/>
            <person name="Arai W."/>
            <person name="Tsubouchi T."/>
            <person name="Morono Y."/>
            <person name="Uchiyama I."/>
            <person name="Ito T."/>
            <person name="Fujiyama A."/>
            <person name="Inagaki F."/>
            <person name="Takami H."/>
        </authorList>
    </citation>
    <scope>NUCLEOTIDE SEQUENCE</scope>
    <source>
        <strain evidence="2">Expedition CK06-06</strain>
    </source>
</reference>
<gene>
    <name evidence="2" type="ORF">S12H4_54433</name>
</gene>
<dbReference type="SUPFAM" id="SSF54862">
    <property type="entry name" value="4Fe-4S ferredoxins"/>
    <property type="match status" value="1"/>
</dbReference>
<dbReference type="AlphaFoldDB" id="X1VN91"/>
<feature type="non-terminal residue" evidence="2">
    <location>
        <position position="1"/>
    </location>
</feature>
<name>X1VN91_9ZZZZ</name>
<protein>
    <recommendedName>
        <fullName evidence="1">4Fe-4S ferredoxin-type domain-containing protein</fullName>
    </recommendedName>
</protein>
<dbReference type="InterPro" id="IPR017900">
    <property type="entry name" value="4Fe4S_Fe_S_CS"/>
</dbReference>
<comment type="caution">
    <text evidence="2">The sequence shown here is derived from an EMBL/GenBank/DDBJ whole genome shotgun (WGS) entry which is preliminary data.</text>
</comment>
<dbReference type="Gene3D" id="3.30.70.20">
    <property type="match status" value="1"/>
</dbReference>
<feature type="domain" description="4Fe-4S ferredoxin-type" evidence="1">
    <location>
        <begin position="51"/>
        <end position="80"/>
    </location>
</feature>
<dbReference type="EMBL" id="BARW01034794">
    <property type="protein sequence ID" value="GAJ10185.1"/>
    <property type="molecule type" value="Genomic_DNA"/>
</dbReference>
<proteinExistence type="predicted"/>
<evidence type="ECO:0000259" key="1">
    <source>
        <dbReference type="PROSITE" id="PS51379"/>
    </source>
</evidence>
<dbReference type="PROSITE" id="PS51379">
    <property type="entry name" value="4FE4S_FER_2"/>
    <property type="match status" value="2"/>
</dbReference>
<accession>X1VN91</accession>
<sequence>IALRCGVKEVRYPFRNEDCVLCGRCVRVCTEVWQARAIGFVGRGNDRHVDYPFGIRPDFCKQCGSCIQLCPMTITPCDGPMKPGEERLCGKCESQLMIADEIVGSCVWCKLGEGFACGRYA</sequence>
<dbReference type="Pfam" id="PF12838">
    <property type="entry name" value="Fer4_7"/>
    <property type="match status" value="1"/>
</dbReference>
<dbReference type="InterPro" id="IPR017896">
    <property type="entry name" value="4Fe4S_Fe-S-bd"/>
</dbReference>
<evidence type="ECO:0000313" key="2">
    <source>
        <dbReference type="EMBL" id="GAJ10185.1"/>
    </source>
</evidence>
<organism evidence="2">
    <name type="scientific">marine sediment metagenome</name>
    <dbReference type="NCBI Taxonomy" id="412755"/>
    <lineage>
        <taxon>unclassified sequences</taxon>
        <taxon>metagenomes</taxon>
        <taxon>ecological metagenomes</taxon>
    </lineage>
</organism>
<dbReference type="PROSITE" id="PS00198">
    <property type="entry name" value="4FE4S_FER_1"/>
    <property type="match status" value="1"/>
</dbReference>
<feature type="domain" description="4Fe-4S ferredoxin-type" evidence="1">
    <location>
        <begin position="11"/>
        <end position="38"/>
    </location>
</feature>